<proteinExistence type="predicted"/>
<evidence type="ECO:0000313" key="1">
    <source>
        <dbReference type="EMBL" id="PSL16293.1"/>
    </source>
</evidence>
<evidence type="ECO:0000313" key="2">
    <source>
        <dbReference type="Proteomes" id="UP000242133"/>
    </source>
</evidence>
<dbReference type="RefSeq" id="WP_106590500.1">
    <property type="nucleotide sequence ID" value="NZ_PYGI01000002.1"/>
</dbReference>
<accession>A0A2P8F3M1</accession>
<protein>
    <submittedName>
        <fullName evidence="1">Uncharacterized protein</fullName>
    </submittedName>
</protein>
<gene>
    <name evidence="1" type="ORF">CLV44_102218</name>
</gene>
<comment type="caution">
    <text evidence="1">The sequence shown here is derived from an EMBL/GenBank/DDBJ whole genome shotgun (WGS) entry which is preliminary data.</text>
</comment>
<dbReference type="Proteomes" id="UP000242133">
    <property type="component" value="Unassembled WGS sequence"/>
</dbReference>
<reference evidence="1 2" key="1">
    <citation type="submission" date="2018-03" db="EMBL/GenBank/DDBJ databases">
        <title>Genomic Encyclopedia of Archaeal and Bacterial Type Strains, Phase II (KMG-II): from individual species to whole genera.</title>
        <authorList>
            <person name="Goeker M."/>
        </authorList>
    </citation>
    <scope>NUCLEOTIDE SEQUENCE [LARGE SCALE GENOMIC DNA]</scope>
    <source>
        <strain evidence="1 2">DSM 17586</strain>
    </source>
</reference>
<dbReference type="AlphaFoldDB" id="A0A2P8F3M1"/>
<name>A0A2P8F3M1_9GAMM</name>
<dbReference type="EMBL" id="PYGI01000002">
    <property type="protein sequence ID" value="PSL16293.1"/>
    <property type="molecule type" value="Genomic_DNA"/>
</dbReference>
<organism evidence="1 2">
    <name type="scientific">Marinobacterium halophilum</name>
    <dbReference type="NCBI Taxonomy" id="267374"/>
    <lineage>
        <taxon>Bacteria</taxon>
        <taxon>Pseudomonadati</taxon>
        <taxon>Pseudomonadota</taxon>
        <taxon>Gammaproteobacteria</taxon>
        <taxon>Oceanospirillales</taxon>
        <taxon>Oceanospirillaceae</taxon>
        <taxon>Marinobacterium</taxon>
    </lineage>
</organism>
<keyword evidence="2" id="KW-1185">Reference proteome</keyword>
<dbReference type="OrthoDB" id="6121215at2"/>
<sequence>MTAYHNLAQADHCFTVKHVAADSWWILRTDLPTHGRRSSIPRVVFFGTSEEQVKAWLSTRTEPHFLQH</sequence>